<feature type="transmembrane region" description="Helical" evidence="1">
    <location>
        <begin position="16"/>
        <end position="40"/>
    </location>
</feature>
<sequence length="84" mass="9143">MAYPDPERSFGAHMDILAWIGTFLSCLGLLGLGLCIVAALRARRSGLDEDAMRARLQRLVAWNMGALLLSTLGLILVVTGLFLR</sequence>
<keyword evidence="1" id="KW-0472">Membrane</keyword>
<evidence type="ECO:0000313" key="2">
    <source>
        <dbReference type="EMBL" id="SLN13996.1"/>
    </source>
</evidence>
<dbReference type="EMBL" id="FWFV01000001">
    <property type="protein sequence ID" value="SLN13996.1"/>
    <property type="molecule type" value="Genomic_DNA"/>
</dbReference>
<dbReference type="AlphaFoldDB" id="A0A1Y5RDX4"/>
<feature type="transmembrane region" description="Helical" evidence="1">
    <location>
        <begin position="60"/>
        <end position="83"/>
    </location>
</feature>
<accession>A0A1Y5RDX4</accession>
<evidence type="ECO:0000313" key="3">
    <source>
        <dbReference type="Proteomes" id="UP000193870"/>
    </source>
</evidence>
<keyword evidence="1" id="KW-1133">Transmembrane helix</keyword>
<keyword evidence="1" id="KW-0812">Transmembrane</keyword>
<organism evidence="2 3">
    <name type="scientific">Palleronia marisminoris</name>
    <dbReference type="NCBI Taxonomy" id="315423"/>
    <lineage>
        <taxon>Bacteria</taxon>
        <taxon>Pseudomonadati</taxon>
        <taxon>Pseudomonadota</taxon>
        <taxon>Alphaproteobacteria</taxon>
        <taxon>Rhodobacterales</taxon>
        <taxon>Roseobacteraceae</taxon>
        <taxon>Palleronia</taxon>
    </lineage>
</organism>
<gene>
    <name evidence="2" type="ORF">PAM7066_00229</name>
</gene>
<evidence type="ECO:0000256" key="1">
    <source>
        <dbReference type="SAM" id="Phobius"/>
    </source>
</evidence>
<dbReference type="Proteomes" id="UP000193870">
    <property type="component" value="Unassembled WGS sequence"/>
</dbReference>
<protein>
    <submittedName>
        <fullName evidence="2">Uncharacterized protein</fullName>
    </submittedName>
</protein>
<proteinExistence type="predicted"/>
<dbReference type="STRING" id="315423.SAMN04488020_101227"/>
<keyword evidence="3" id="KW-1185">Reference proteome</keyword>
<name>A0A1Y5RDX4_9RHOB</name>
<reference evidence="2 3" key="1">
    <citation type="submission" date="2017-03" db="EMBL/GenBank/DDBJ databases">
        <authorList>
            <person name="Afonso C.L."/>
            <person name="Miller P.J."/>
            <person name="Scott M.A."/>
            <person name="Spackman E."/>
            <person name="Goraichik I."/>
            <person name="Dimitrov K.M."/>
            <person name="Suarez D.L."/>
            <person name="Swayne D.E."/>
        </authorList>
    </citation>
    <scope>NUCLEOTIDE SEQUENCE [LARGE SCALE GENOMIC DNA]</scope>
    <source>
        <strain evidence="2 3">CECT 7066</strain>
    </source>
</reference>